<organism evidence="1">
    <name type="scientific">freshwater metagenome</name>
    <dbReference type="NCBI Taxonomy" id="449393"/>
    <lineage>
        <taxon>unclassified sequences</taxon>
        <taxon>metagenomes</taxon>
        <taxon>ecological metagenomes</taxon>
    </lineage>
</organism>
<gene>
    <name evidence="1" type="ORF">UFOPK3752_02304</name>
</gene>
<dbReference type="EMBL" id="CAFBND010000162">
    <property type="protein sequence ID" value="CAB4961445.1"/>
    <property type="molecule type" value="Genomic_DNA"/>
</dbReference>
<name>A0A6J7L0H1_9ZZZZ</name>
<proteinExistence type="predicted"/>
<evidence type="ECO:0000313" key="1">
    <source>
        <dbReference type="EMBL" id="CAB4961445.1"/>
    </source>
</evidence>
<sequence length="285" mass="30075">MTLSLQKKFAIFGVGPLLLLAMAGTAAFTFGQDINTITATQERTDYLIPATQANTLVDEYVAKTNGAGECAIDTTETDGSRTGASGTCSYTTTNTPKYGEMPQWFQVDTGAGAVPTGIQEPGDLLFINAASTTTGSARNNTQGGANNVNAVQAIFVQGNISNIPALRQTYASCLIPIRLWSSLDNGGTWTDVTHTYLDTQVITGSNYEPYYIDCTTGTFSFEVPTGAAANGAADDLQYEVSIERGGVFSTMNNNIGAVPEFVFQSTPIALDPTVTGPLQRDALTP</sequence>
<accession>A0A6J7L0H1</accession>
<protein>
    <submittedName>
        <fullName evidence="1">Unannotated protein</fullName>
    </submittedName>
</protein>
<dbReference type="AlphaFoldDB" id="A0A6J7L0H1"/>
<reference evidence="1" key="1">
    <citation type="submission" date="2020-05" db="EMBL/GenBank/DDBJ databases">
        <authorList>
            <person name="Chiriac C."/>
            <person name="Salcher M."/>
            <person name="Ghai R."/>
            <person name="Kavagutti S V."/>
        </authorList>
    </citation>
    <scope>NUCLEOTIDE SEQUENCE</scope>
</reference>